<dbReference type="CDD" id="cd06225">
    <property type="entry name" value="HAMP"/>
    <property type="match status" value="1"/>
</dbReference>
<feature type="transmembrane region" description="Helical" evidence="7">
    <location>
        <begin position="9"/>
        <end position="30"/>
    </location>
</feature>
<dbReference type="CDD" id="cd18773">
    <property type="entry name" value="PDC1_HK_sensor"/>
    <property type="match status" value="1"/>
</dbReference>
<dbReference type="SMART" id="SM00283">
    <property type="entry name" value="MA"/>
    <property type="match status" value="1"/>
</dbReference>
<dbReference type="PANTHER" id="PTHR32089:SF112">
    <property type="entry name" value="LYSOZYME-LIKE PROTEIN-RELATED"/>
    <property type="match status" value="1"/>
</dbReference>
<feature type="domain" description="HAMP" evidence="9">
    <location>
        <begin position="217"/>
        <end position="275"/>
    </location>
</feature>
<dbReference type="PROSITE" id="PS50111">
    <property type="entry name" value="CHEMOTAXIS_TRANSDUC_2"/>
    <property type="match status" value="1"/>
</dbReference>
<evidence type="ECO:0000256" key="3">
    <source>
        <dbReference type="ARBA" id="ARBA00023136"/>
    </source>
</evidence>
<dbReference type="SUPFAM" id="SSF58104">
    <property type="entry name" value="Methyl-accepting chemotaxis protein (MCP) signaling domain"/>
    <property type="match status" value="1"/>
</dbReference>
<reference evidence="10 11" key="1">
    <citation type="journal article" date="2012" name="J. Bacteriol.">
        <title>Genome of Bacillus macauensis ZFHKF-1, a Long-Chain-Forming Bacterium.</title>
        <authorList>
            <person name="Cai L."/>
            <person name="Zhang T."/>
        </authorList>
    </citation>
    <scope>NUCLEOTIDE SEQUENCE [LARGE SCALE GENOMIC DNA]</scope>
    <source>
        <strain evidence="10 11">ZFHKF-1</strain>
    </source>
</reference>
<evidence type="ECO:0000256" key="7">
    <source>
        <dbReference type="SAM" id="Phobius"/>
    </source>
</evidence>
<dbReference type="SMART" id="SM00304">
    <property type="entry name" value="HAMP"/>
    <property type="match status" value="1"/>
</dbReference>
<comment type="similarity">
    <text evidence="5">Belongs to the methyl-accepting chemotaxis (MCP) protein family.</text>
</comment>
<organism evidence="10 11">
    <name type="scientific">Fictibacillus macauensis ZFHKF-1</name>
    <dbReference type="NCBI Taxonomy" id="1196324"/>
    <lineage>
        <taxon>Bacteria</taxon>
        <taxon>Bacillati</taxon>
        <taxon>Bacillota</taxon>
        <taxon>Bacilli</taxon>
        <taxon>Bacillales</taxon>
        <taxon>Fictibacillaceae</taxon>
        <taxon>Fictibacillus</taxon>
    </lineage>
</organism>
<dbReference type="AlphaFoldDB" id="I8AKY0"/>
<comment type="subcellular location">
    <subcellularLocation>
        <location evidence="1">Cell membrane</location>
    </subcellularLocation>
</comment>
<dbReference type="STRING" id="1196324.A374_06631"/>
<dbReference type="eggNOG" id="COG0840">
    <property type="taxonomic scope" value="Bacteria"/>
</dbReference>
<dbReference type="EMBL" id="AKKV01000022">
    <property type="protein sequence ID" value="EIT86254.1"/>
    <property type="molecule type" value="Genomic_DNA"/>
</dbReference>
<feature type="transmembrane region" description="Helical" evidence="7">
    <location>
        <begin position="194"/>
        <end position="216"/>
    </location>
</feature>
<name>I8AKY0_9BACL</name>
<dbReference type="PROSITE" id="PS50885">
    <property type="entry name" value="HAMP"/>
    <property type="match status" value="1"/>
</dbReference>
<evidence type="ECO:0000313" key="11">
    <source>
        <dbReference type="Proteomes" id="UP000004080"/>
    </source>
</evidence>
<dbReference type="Pfam" id="PF00672">
    <property type="entry name" value="HAMP"/>
    <property type="match status" value="1"/>
</dbReference>
<dbReference type="Gene3D" id="6.10.340.10">
    <property type="match status" value="1"/>
</dbReference>
<dbReference type="GO" id="GO:0007165">
    <property type="term" value="P:signal transduction"/>
    <property type="evidence" value="ECO:0007669"/>
    <property type="project" value="UniProtKB-KW"/>
</dbReference>
<accession>I8AKY0</accession>
<dbReference type="PANTHER" id="PTHR32089">
    <property type="entry name" value="METHYL-ACCEPTING CHEMOTAXIS PROTEIN MCPB"/>
    <property type="match status" value="1"/>
</dbReference>
<dbReference type="Gene3D" id="1.10.287.950">
    <property type="entry name" value="Methyl-accepting chemotaxis protein"/>
    <property type="match status" value="1"/>
</dbReference>
<keyword evidence="7" id="KW-0812">Transmembrane</keyword>
<evidence type="ECO:0000313" key="10">
    <source>
        <dbReference type="EMBL" id="EIT86254.1"/>
    </source>
</evidence>
<dbReference type="InterPro" id="IPR029151">
    <property type="entry name" value="Sensor-like_sf"/>
</dbReference>
<evidence type="ECO:0000256" key="1">
    <source>
        <dbReference type="ARBA" id="ARBA00004236"/>
    </source>
</evidence>
<dbReference type="CDD" id="cd11386">
    <property type="entry name" value="MCP_signal"/>
    <property type="match status" value="1"/>
</dbReference>
<keyword evidence="2" id="KW-1003">Cell membrane</keyword>
<keyword evidence="3 7" id="KW-0472">Membrane</keyword>
<dbReference type="Proteomes" id="UP000004080">
    <property type="component" value="Unassembled WGS sequence"/>
</dbReference>
<evidence type="ECO:0000256" key="5">
    <source>
        <dbReference type="ARBA" id="ARBA00029447"/>
    </source>
</evidence>
<keyword evidence="7" id="KW-1133">Transmembrane helix</keyword>
<gene>
    <name evidence="10" type="ORF">A374_06631</name>
</gene>
<sequence>MKSLVGRVLLYITGTLLILAAVGIGFQYYAVKKASLETMQEVNSGHARRIATTLSTEEYKQFIQTPSETPYYWRIRKQLDHIRQEIGALYVYTVQVNEQHVAKIMIDGLPKSSSIASHIGDAPTTLNDNTYLAAGAKKGETPSSGILSDEKYGDYVTTVAPIKGADGKVIGMVGVDLPAKDVRKTMETVTMSTIPLAIIIIIGTMFVCVLSLLLYLRFRMKPLKQMTTIAHEVKKGHIRQAEAQLQTLNVTSKDEIGQLYQAFKAMVTTLGNMVHSIATTSDMLNQTAATLSTTMEATATRATHLLTGINELATGSDHQLLSAEQSTAAMTENAKAIMYVADTAGQVATYATKTTERATQGTTSIEKTTAQLRAITSAVQTSEQCMSVLNEHAPRIHTILQMITNLSEQTHVLSLNATIEAARAGEHGRGFAVVASEVQQLAEQSKSFVAEISTLITTMQQETIAASEAMATVSTEVTQGMSDMQQSATHFVAITEEMANVSSQVQELSATSQQLSAGAEEVTAIVAELTEVAKRAAHHTSAMSDDTTEQFTAMKAIGETVRHLEKTAYALEAEVGRFT</sequence>
<dbReference type="InterPro" id="IPR003660">
    <property type="entry name" value="HAMP_dom"/>
</dbReference>
<dbReference type="PATRIC" id="fig|1196324.3.peg.1352"/>
<evidence type="ECO:0000256" key="2">
    <source>
        <dbReference type="ARBA" id="ARBA00022475"/>
    </source>
</evidence>
<proteinExistence type="inferred from homology"/>
<evidence type="ECO:0000259" key="9">
    <source>
        <dbReference type="PROSITE" id="PS50885"/>
    </source>
</evidence>
<dbReference type="Pfam" id="PF00015">
    <property type="entry name" value="MCPsignal"/>
    <property type="match status" value="1"/>
</dbReference>
<dbReference type="RefSeq" id="WP_007201423.1">
    <property type="nucleotide sequence ID" value="NZ_AKKV01000022.1"/>
</dbReference>
<dbReference type="InterPro" id="IPR004089">
    <property type="entry name" value="MCPsignal_dom"/>
</dbReference>
<comment type="caution">
    <text evidence="10">The sequence shown here is derived from an EMBL/GenBank/DDBJ whole genome shotgun (WGS) entry which is preliminary data.</text>
</comment>
<dbReference type="SUPFAM" id="SSF103190">
    <property type="entry name" value="Sensory domain-like"/>
    <property type="match status" value="1"/>
</dbReference>
<protein>
    <submittedName>
        <fullName evidence="10">Methyl-accepting chemotaxis sensory transducer</fullName>
    </submittedName>
</protein>
<evidence type="ECO:0000256" key="6">
    <source>
        <dbReference type="PROSITE-ProRule" id="PRU00284"/>
    </source>
</evidence>
<keyword evidence="11" id="KW-1185">Reference proteome</keyword>
<feature type="domain" description="Methyl-accepting transducer" evidence="8">
    <location>
        <begin position="294"/>
        <end position="530"/>
    </location>
</feature>
<evidence type="ECO:0000259" key="8">
    <source>
        <dbReference type="PROSITE" id="PS50111"/>
    </source>
</evidence>
<evidence type="ECO:0000256" key="4">
    <source>
        <dbReference type="ARBA" id="ARBA00023224"/>
    </source>
</evidence>
<dbReference type="GO" id="GO:0005886">
    <property type="term" value="C:plasma membrane"/>
    <property type="evidence" value="ECO:0007669"/>
    <property type="project" value="UniProtKB-SubCell"/>
</dbReference>
<keyword evidence="4 6" id="KW-0807">Transducer</keyword>